<dbReference type="WBParaSite" id="JU765_v2.g18729.t1">
    <property type="protein sequence ID" value="JU765_v2.g18729.t1"/>
    <property type="gene ID" value="JU765_v2.g18729"/>
</dbReference>
<protein>
    <submittedName>
        <fullName evidence="2">Uncharacterized protein</fullName>
    </submittedName>
</protein>
<evidence type="ECO:0000313" key="1">
    <source>
        <dbReference type="Proteomes" id="UP000887576"/>
    </source>
</evidence>
<proteinExistence type="predicted"/>
<accession>A0AC34QRY6</accession>
<reference evidence="2" key="1">
    <citation type="submission" date="2022-11" db="UniProtKB">
        <authorList>
            <consortium name="WormBaseParasite"/>
        </authorList>
    </citation>
    <scope>IDENTIFICATION</scope>
</reference>
<sequence>MAWADWLNEHPLLAIFILLILQLPILYSISSTARFYIRMTLKKKNEPISKKQKLSLKMEKQQKIMDKIKQEVSEEDDEEKPISKKGKTSLNSNNVQKSKDDETEDESDSDEEDDDEPAPKKKKMIGVLWEKKIKAEF</sequence>
<organism evidence="1 2">
    <name type="scientific">Panagrolaimus sp. JU765</name>
    <dbReference type="NCBI Taxonomy" id="591449"/>
    <lineage>
        <taxon>Eukaryota</taxon>
        <taxon>Metazoa</taxon>
        <taxon>Ecdysozoa</taxon>
        <taxon>Nematoda</taxon>
        <taxon>Chromadorea</taxon>
        <taxon>Rhabditida</taxon>
        <taxon>Tylenchina</taxon>
        <taxon>Panagrolaimomorpha</taxon>
        <taxon>Panagrolaimoidea</taxon>
        <taxon>Panagrolaimidae</taxon>
        <taxon>Panagrolaimus</taxon>
    </lineage>
</organism>
<evidence type="ECO:0000313" key="2">
    <source>
        <dbReference type="WBParaSite" id="JU765_v2.g18729.t1"/>
    </source>
</evidence>
<dbReference type="Proteomes" id="UP000887576">
    <property type="component" value="Unplaced"/>
</dbReference>
<name>A0AC34QRY6_9BILA</name>